<organism evidence="3 4">
    <name type="scientific">Phytophthora fragariaefolia</name>
    <dbReference type="NCBI Taxonomy" id="1490495"/>
    <lineage>
        <taxon>Eukaryota</taxon>
        <taxon>Sar</taxon>
        <taxon>Stramenopiles</taxon>
        <taxon>Oomycota</taxon>
        <taxon>Peronosporomycetes</taxon>
        <taxon>Peronosporales</taxon>
        <taxon>Peronosporaceae</taxon>
        <taxon>Phytophthora</taxon>
    </lineage>
</organism>
<proteinExistence type="predicted"/>
<dbReference type="EMBL" id="BSXT01000107">
    <property type="protein sequence ID" value="GMF17717.1"/>
    <property type="molecule type" value="Genomic_DNA"/>
</dbReference>
<dbReference type="PANTHER" id="PTHR11439:SF440">
    <property type="entry name" value="INTEGRASE CATALYTIC DOMAIN-CONTAINING PROTEIN"/>
    <property type="match status" value="1"/>
</dbReference>
<dbReference type="OrthoDB" id="125141at2759"/>
<evidence type="ECO:0000313" key="4">
    <source>
        <dbReference type="Proteomes" id="UP001165121"/>
    </source>
</evidence>
<comment type="caution">
    <text evidence="3">The sequence shown here is derived from an EMBL/GenBank/DDBJ whole genome shotgun (WGS) entry which is preliminary data.</text>
</comment>
<evidence type="ECO:0000313" key="3">
    <source>
        <dbReference type="EMBL" id="GMF17717.1"/>
    </source>
</evidence>
<protein>
    <submittedName>
        <fullName evidence="3">Unnamed protein product</fullName>
    </submittedName>
</protein>
<evidence type="ECO:0000256" key="1">
    <source>
        <dbReference type="SAM" id="MobiDB-lite"/>
    </source>
</evidence>
<accession>A0A9W6TRF6</accession>
<name>A0A9W6TRF6_9STRA</name>
<gene>
    <name evidence="3" type="ORF">Pfra01_000131200</name>
</gene>
<dbReference type="Pfam" id="PF07727">
    <property type="entry name" value="RVT_2"/>
    <property type="match status" value="1"/>
</dbReference>
<reference evidence="3" key="1">
    <citation type="submission" date="2023-04" db="EMBL/GenBank/DDBJ databases">
        <title>Phytophthora fragariaefolia NBRC 109709.</title>
        <authorList>
            <person name="Ichikawa N."/>
            <person name="Sato H."/>
            <person name="Tonouchi N."/>
        </authorList>
    </citation>
    <scope>NUCLEOTIDE SEQUENCE</scope>
    <source>
        <strain evidence="3">NBRC 109709</strain>
    </source>
</reference>
<dbReference type="Proteomes" id="UP001165121">
    <property type="component" value="Unassembled WGS sequence"/>
</dbReference>
<evidence type="ECO:0000259" key="2">
    <source>
        <dbReference type="Pfam" id="PF07727"/>
    </source>
</evidence>
<feature type="compositionally biased region" description="Low complexity" evidence="1">
    <location>
        <begin position="596"/>
        <end position="616"/>
    </location>
</feature>
<dbReference type="CDD" id="cd09272">
    <property type="entry name" value="RNase_HI_RT_Ty1"/>
    <property type="match status" value="1"/>
</dbReference>
<keyword evidence="4" id="KW-1185">Reference proteome</keyword>
<feature type="region of interest" description="Disordered" evidence="1">
    <location>
        <begin position="582"/>
        <end position="616"/>
    </location>
</feature>
<dbReference type="PANTHER" id="PTHR11439">
    <property type="entry name" value="GAG-POL-RELATED RETROTRANSPOSON"/>
    <property type="match status" value="1"/>
</dbReference>
<dbReference type="AlphaFoldDB" id="A0A9W6TRF6"/>
<feature type="domain" description="Reverse transcriptase Ty1/copia-type" evidence="2">
    <location>
        <begin position="214"/>
        <end position="405"/>
    </location>
</feature>
<sequence length="688" mass="75618">MVRSMVFACGLPLSFWGDAAEYAAYILNRSPSKGNPGSKSPMQMLTMRTPDLCDIVAFGSSCTVHHDAKNKSLGERGKPAIIIGKSDEMKRYRVYLPRDRVVVADSKNYGEAMKSPLKSEWTTAMVEKLKVLEEDGVRTVELPPVGSHVLHTKWVFKAKTDADGAIETFQCPPGGLRHRAVVRHRLQPHVRCSHEAEHRQGDPGVRAVLVCACQHGDIPNAYVKAKKEQHLEIYLAIPKGMIVPDEVLRACGVSSYKKFALRLKRSRYGLKQAGRLWSQLLHAKLVELGFTRYITDMCLYNKPDCNNMTIVGVYVNDRLVTASTPDLGEDFVVAMNILSTPDLGEGFFVAMIILSIKDLGKVNKFLGMRVHRDEADGYSLYQQAAIEELLEQFGLADANGVKTPIGEESNDAEPHELQLLPSIATNSKPMIRGFRALVGSLLCIARCTRPDISFAVHKAIRHTHQPRTSDWKLAKRIAQYLKATKALKLRMDVSAADGRCIQVESWSDADFAAGKGDRKSVTGGVVTMDGAIVHWVCKKQKDVSLSTMEAEFTSDESCSGYESWCASCTMLSPSQCTCTWTTRPPSSRWSPRTAWRAPSTSTSGSRSSATTHARASGSPTCEKVLLATMLPIEFSLAETLGKVAYTMSANSTRIDIEELAGLVNVPKSGFGSQIFARGTDPANALEHT</sequence>
<dbReference type="InterPro" id="IPR013103">
    <property type="entry name" value="RVT_2"/>
</dbReference>